<dbReference type="Gene3D" id="3.30.70.100">
    <property type="match status" value="1"/>
</dbReference>
<protein>
    <submittedName>
        <fullName evidence="2">Dabb family protein</fullName>
    </submittedName>
</protein>
<dbReference type="PROSITE" id="PS51502">
    <property type="entry name" value="S_R_A_B_BARREL"/>
    <property type="match status" value="1"/>
</dbReference>
<dbReference type="SUPFAM" id="SSF54909">
    <property type="entry name" value="Dimeric alpha+beta barrel"/>
    <property type="match status" value="1"/>
</dbReference>
<comment type="caution">
    <text evidence="2">The sequence shown here is derived from an EMBL/GenBank/DDBJ whole genome shotgun (WGS) entry which is preliminary data.</text>
</comment>
<gene>
    <name evidence="2" type="ORF">ENS82_12275</name>
</gene>
<dbReference type="InterPro" id="IPR013097">
    <property type="entry name" value="Dabb"/>
</dbReference>
<dbReference type="RefSeq" id="WP_297563889.1">
    <property type="nucleotide sequence ID" value="NZ_JBKBUW010000099.1"/>
</dbReference>
<proteinExistence type="predicted"/>
<reference evidence="2" key="1">
    <citation type="journal article" date="2020" name="mSystems">
        <title>Genome- and Community-Level Interaction Insights into Carbon Utilization and Element Cycling Functions of Hydrothermarchaeota in Hydrothermal Sediment.</title>
        <authorList>
            <person name="Zhou Z."/>
            <person name="Liu Y."/>
            <person name="Xu W."/>
            <person name="Pan J."/>
            <person name="Luo Z.H."/>
            <person name="Li M."/>
        </authorList>
    </citation>
    <scope>NUCLEOTIDE SEQUENCE [LARGE SCALE GENOMIC DNA]</scope>
    <source>
        <strain evidence="2">SpSt-524</strain>
    </source>
</reference>
<organism evidence="2">
    <name type="scientific">Meiothermus ruber</name>
    <dbReference type="NCBI Taxonomy" id="277"/>
    <lineage>
        <taxon>Bacteria</taxon>
        <taxon>Thermotogati</taxon>
        <taxon>Deinococcota</taxon>
        <taxon>Deinococci</taxon>
        <taxon>Thermales</taxon>
        <taxon>Thermaceae</taxon>
        <taxon>Meiothermus</taxon>
    </lineage>
</organism>
<sequence>MVRHLIVFNTQAPEAEVQRMFEQARRVLGQIPGVVGFELGKAVGVSPRYRYLLVVDFADESVITFYRDHPLHQQFANTVFRPMAPDRLTTDFLRLFPEEV</sequence>
<evidence type="ECO:0000259" key="1">
    <source>
        <dbReference type="PROSITE" id="PS51502"/>
    </source>
</evidence>
<name>A0A7C3I4Y8_MEIRU</name>
<dbReference type="SMART" id="SM00886">
    <property type="entry name" value="Dabb"/>
    <property type="match status" value="1"/>
</dbReference>
<dbReference type="InterPro" id="IPR011008">
    <property type="entry name" value="Dimeric_a/b-barrel"/>
</dbReference>
<dbReference type="EMBL" id="DSWI01000028">
    <property type="protein sequence ID" value="HFG21464.1"/>
    <property type="molecule type" value="Genomic_DNA"/>
</dbReference>
<evidence type="ECO:0000313" key="2">
    <source>
        <dbReference type="EMBL" id="HFG21464.1"/>
    </source>
</evidence>
<feature type="domain" description="Stress-response A/B barrel" evidence="1">
    <location>
        <begin position="2"/>
        <end position="92"/>
    </location>
</feature>
<accession>A0A7C3I4Y8</accession>
<dbReference type="Pfam" id="PF07876">
    <property type="entry name" value="Dabb"/>
    <property type="match status" value="1"/>
</dbReference>
<dbReference type="AlphaFoldDB" id="A0A7C3I4Y8"/>